<sequence length="172" mass="18456">MNQKGLLTETIAVLGILLLAITIAQQPIQSIEKDSLSRHNTQGIQTILLQDNIRAVLDKATTMGLATNAQANGCAINSATLATDVLNAFQTAKAPYNLPSCGYANVNVQYNDGTGVGTVQFDLFCASTYQSLVKRTENQKRFSRTSITPCVFSIIDNYSNQADLACNASNCS</sequence>
<accession>A0A8T4L1J5</accession>
<evidence type="ECO:0000313" key="2">
    <source>
        <dbReference type="Proteomes" id="UP000675968"/>
    </source>
</evidence>
<protein>
    <submittedName>
        <fullName evidence="1">Uncharacterized protein</fullName>
    </submittedName>
</protein>
<reference evidence="1" key="1">
    <citation type="submission" date="2021-03" db="EMBL/GenBank/DDBJ databases">
        <authorList>
            <person name="Jaffe A."/>
        </authorList>
    </citation>
    <scope>NUCLEOTIDE SEQUENCE</scope>
    <source>
        <strain evidence="1">RIFCSPLOWO2_01_FULL_AR10_48_17</strain>
    </source>
</reference>
<evidence type="ECO:0000313" key="1">
    <source>
        <dbReference type="EMBL" id="MBS3061208.1"/>
    </source>
</evidence>
<gene>
    <name evidence="1" type="ORF">J4215_01335</name>
</gene>
<name>A0A8T4L1J5_9ARCH</name>
<proteinExistence type="predicted"/>
<comment type="caution">
    <text evidence="1">The sequence shown here is derived from an EMBL/GenBank/DDBJ whole genome shotgun (WGS) entry which is preliminary data.</text>
</comment>
<dbReference type="Proteomes" id="UP000675968">
    <property type="component" value="Unassembled WGS sequence"/>
</dbReference>
<reference evidence="1" key="2">
    <citation type="submission" date="2021-05" db="EMBL/GenBank/DDBJ databases">
        <title>Protein family content uncovers lineage relationships and bacterial pathway maintenance mechanisms in DPANN archaea.</title>
        <authorList>
            <person name="Castelle C.J."/>
            <person name="Meheust R."/>
            <person name="Jaffe A.L."/>
            <person name="Seitz K."/>
            <person name="Gong X."/>
            <person name="Baker B.J."/>
            <person name="Banfield J.F."/>
        </authorList>
    </citation>
    <scope>NUCLEOTIDE SEQUENCE</scope>
    <source>
        <strain evidence="1">RIFCSPLOWO2_01_FULL_AR10_48_17</strain>
    </source>
</reference>
<organism evidence="1 2">
    <name type="scientific">Candidatus Iainarchaeum sp</name>
    <dbReference type="NCBI Taxonomy" id="3101447"/>
    <lineage>
        <taxon>Archaea</taxon>
        <taxon>Candidatus Iainarchaeota</taxon>
        <taxon>Candidatus Iainarchaeia</taxon>
        <taxon>Candidatus Iainarchaeales</taxon>
        <taxon>Candidatus Iainarchaeaceae</taxon>
        <taxon>Candidatus Iainarchaeum</taxon>
    </lineage>
</organism>
<dbReference type="AlphaFoldDB" id="A0A8T4L1J5"/>
<dbReference type="EMBL" id="JAGVWC010000008">
    <property type="protein sequence ID" value="MBS3061208.1"/>
    <property type="molecule type" value="Genomic_DNA"/>
</dbReference>